<keyword evidence="4" id="KW-0732">Signal</keyword>
<dbReference type="PANTHER" id="PTHR24171">
    <property type="entry name" value="ANKYRIN REPEAT DOMAIN-CONTAINING PROTEIN 39-RELATED"/>
    <property type="match status" value="1"/>
</dbReference>
<feature type="repeat" description="ANK" evidence="3">
    <location>
        <begin position="73"/>
        <end position="105"/>
    </location>
</feature>
<sequence length="312" mass="35168">MLRQLSKLIVFFLGSLLFSSAGCQSPTSSMDQREDQFFEPAYQPLARAVAQGDLTAIRQQLAAGLDVNHVGKQDMTLLMWAIVTKNKRSLTYLLEQGANPNYKDGQGTQPVGLAAGLDDIDYLRILLDHQGDPNSEDRGEKALITAILSLFKPHIYLLLDKGADINVTKKDNQVSAVTLLANLNQFEDVANFLNRNADYQKASSVGRTLPYAVQDATPNKGTAGYEWQKKVKQMLQERGVHFPVESPLYSKPAWQPIRQRWYESPQGQVYRARLEELGRDPEGFGEKWRALHQQEEDAFEQWMAANNIEQPD</sequence>
<evidence type="ECO:0000256" key="2">
    <source>
        <dbReference type="ARBA" id="ARBA00023043"/>
    </source>
</evidence>
<dbReference type="KEGG" id="fae:FAES_2877"/>
<feature type="chain" id="PRO_5003630019" evidence="4">
    <location>
        <begin position="24"/>
        <end position="312"/>
    </location>
</feature>
<feature type="signal peptide" evidence="4">
    <location>
        <begin position="1"/>
        <end position="23"/>
    </location>
</feature>
<evidence type="ECO:0000313" key="5">
    <source>
        <dbReference type="EMBL" id="CCH00886.1"/>
    </source>
</evidence>
<dbReference type="Gene3D" id="1.25.40.20">
    <property type="entry name" value="Ankyrin repeat-containing domain"/>
    <property type="match status" value="1"/>
</dbReference>
<keyword evidence="1" id="KW-0677">Repeat</keyword>
<dbReference type="SMART" id="SM00248">
    <property type="entry name" value="ANK"/>
    <property type="match status" value="3"/>
</dbReference>
<dbReference type="EMBL" id="HE796683">
    <property type="protein sequence ID" value="CCH00886.1"/>
    <property type="molecule type" value="Genomic_DNA"/>
</dbReference>
<dbReference type="eggNOG" id="COG0666">
    <property type="taxonomic scope" value="Bacteria"/>
</dbReference>
<dbReference type="HOGENOM" id="CLU_077369_1_0_10"/>
<dbReference type="Pfam" id="PF12796">
    <property type="entry name" value="Ank_2"/>
    <property type="match status" value="1"/>
</dbReference>
<accession>I0K9T3</accession>
<reference evidence="5 6" key="1">
    <citation type="journal article" date="2012" name="J. Bacteriol.">
        <title>Genome Sequence of Fibrella aestuarina BUZ 2T, a Filamentous Marine Bacterium.</title>
        <authorList>
            <person name="Filippini M."/>
            <person name="Qi W."/>
            <person name="Blom J."/>
            <person name="Goesmann A."/>
            <person name="Smits T.H."/>
            <person name="Bagheri H.C."/>
        </authorList>
    </citation>
    <scope>NUCLEOTIDE SEQUENCE [LARGE SCALE GENOMIC DNA]</scope>
    <source>
        <strain evidence="6">BUZ 2T</strain>
    </source>
</reference>
<gene>
    <name evidence="5" type="ORF">FAES_2877</name>
</gene>
<dbReference type="InterPro" id="IPR002110">
    <property type="entry name" value="Ankyrin_rpt"/>
</dbReference>
<evidence type="ECO:0000256" key="4">
    <source>
        <dbReference type="SAM" id="SignalP"/>
    </source>
</evidence>
<dbReference type="Proteomes" id="UP000011058">
    <property type="component" value="Chromosome"/>
</dbReference>
<name>I0K9T3_9BACT</name>
<evidence type="ECO:0000256" key="3">
    <source>
        <dbReference type="PROSITE-ProRule" id="PRU00023"/>
    </source>
</evidence>
<dbReference type="PROSITE" id="PS50088">
    <property type="entry name" value="ANK_REPEAT"/>
    <property type="match status" value="2"/>
</dbReference>
<dbReference type="SUPFAM" id="SSF48403">
    <property type="entry name" value="Ankyrin repeat"/>
    <property type="match status" value="1"/>
</dbReference>
<keyword evidence="2 3" id="KW-0040">ANK repeat</keyword>
<dbReference type="STRING" id="1166018.FAES_2877"/>
<feature type="repeat" description="ANK" evidence="3">
    <location>
        <begin position="106"/>
        <end position="138"/>
    </location>
</feature>
<keyword evidence="6" id="KW-1185">Reference proteome</keyword>
<evidence type="ECO:0000256" key="1">
    <source>
        <dbReference type="ARBA" id="ARBA00022737"/>
    </source>
</evidence>
<organism evidence="5 6">
    <name type="scientific">Fibrella aestuarina BUZ 2</name>
    <dbReference type="NCBI Taxonomy" id="1166018"/>
    <lineage>
        <taxon>Bacteria</taxon>
        <taxon>Pseudomonadati</taxon>
        <taxon>Bacteroidota</taxon>
        <taxon>Cytophagia</taxon>
        <taxon>Cytophagales</taxon>
        <taxon>Spirosomataceae</taxon>
        <taxon>Fibrella</taxon>
    </lineage>
</organism>
<dbReference type="InterPro" id="IPR036770">
    <property type="entry name" value="Ankyrin_rpt-contain_sf"/>
</dbReference>
<dbReference type="AlphaFoldDB" id="I0K9T3"/>
<proteinExistence type="predicted"/>
<evidence type="ECO:0000313" key="6">
    <source>
        <dbReference type="Proteomes" id="UP000011058"/>
    </source>
</evidence>
<dbReference type="PROSITE" id="PS51257">
    <property type="entry name" value="PROKAR_LIPOPROTEIN"/>
    <property type="match status" value="1"/>
</dbReference>
<protein>
    <submittedName>
        <fullName evidence="5">Ankyrin</fullName>
    </submittedName>
</protein>
<dbReference type="PANTHER" id="PTHR24171:SF9">
    <property type="entry name" value="ANKYRIN REPEAT DOMAIN-CONTAINING PROTEIN 39"/>
    <property type="match status" value="1"/>
</dbReference>